<sequence>MSYEIFLALIHGKCARCMQRAKYDIGEEAVHRFSLPPEDKATLELTEWVDSTFRRASVEDAVSRAADGTAAVQELDFSSLRSQLGPLATILLCIDVAATSAKSANMSLQLLDQAQVMLSEIYPGGSPKMGSTYWDQIHEVGVISVTRRVLKRLHEFLEQE</sequence>
<comment type="caution">
    <text evidence="1">The sequence shown here is derived from an EMBL/GenBank/DDBJ whole genome shotgun (WGS) entry which is preliminary data.</text>
</comment>
<proteinExistence type="predicted"/>
<dbReference type="Proteomes" id="UP001415857">
    <property type="component" value="Unassembled WGS sequence"/>
</dbReference>
<reference evidence="1 2" key="1">
    <citation type="journal article" date="2024" name="Plant J.">
        <title>Genome sequences and population genomics reveal climatic adaptation and genomic divergence between two closely related sweetgum species.</title>
        <authorList>
            <person name="Xu W.Q."/>
            <person name="Ren C.Q."/>
            <person name="Zhang X.Y."/>
            <person name="Comes H.P."/>
            <person name="Liu X.H."/>
            <person name="Li Y.G."/>
            <person name="Kettle C.J."/>
            <person name="Jalonen R."/>
            <person name="Gaisberger H."/>
            <person name="Ma Y.Z."/>
            <person name="Qiu Y.X."/>
        </authorList>
    </citation>
    <scope>NUCLEOTIDE SEQUENCE [LARGE SCALE GENOMIC DNA]</scope>
    <source>
        <strain evidence="1">Hangzhou</strain>
    </source>
</reference>
<name>A0AAP0WNY1_LIQFO</name>
<evidence type="ECO:0000313" key="1">
    <source>
        <dbReference type="EMBL" id="KAK9274388.1"/>
    </source>
</evidence>
<evidence type="ECO:0000313" key="2">
    <source>
        <dbReference type="Proteomes" id="UP001415857"/>
    </source>
</evidence>
<keyword evidence="2" id="KW-1185">Reference proteome</keyword>
<dbReference type="AlphaFoldDB" id="A0AAP0WNY1"/>
<dbReference type="PANTHER" id="PTHR35478:SF1">
    <property type="entry name" value="ZINC FINGER FYVE DOMAIN-CONTAINING PROTEIN 26"/>
    <property type="match status" value="1"/>
</dbReference>
<accession>A0AAP0WNY1</accession>
<dbReference type="EMBL" id="JBBPBK010000012">
    <property type="protein sequence ID" value="KAK9274388.1"/>
    <property type="molecule type" value="Genomic_DNA"/>
</dbReference>
<dbReference type="PANTHER" id="PTHR35478">
    <property type="entry name" value="ZINC FINGER FYVE DOMAIN PROTEIN"/>
    <property type="match status" value="1"/>
</dbReference>
<organism evidence="1 2">
    <name type="scientific">Liquidambar formosana</name>
    <name type="common">Formosan gum</name>
    <dbReference type="NCBI Taxonomy" id="63359"/>
    <lineage>
        <taxon>Eukaryota</taxon>
        <taxon>Viridiplantae</taxon>
        <taxon>Streptophyta</taxon>
        <taxon>Embryophyta</taxon>
        <taxon>Tracheophyta</taxon>
        <taxon>Spermatophyta</taxon>
        <taxon>Magnoliopsida</taxon>
        <taxon>eudicotyledons</taxon>
        <taxon>Gunneridae</taxon>
        <taxon>Pentapetalae</taxon>
        <taxon>Saxifragales</taxon>
        <taxon>Altingiaceae</taxon>
        <taxon>Liquidambar</taxon>
    </lineage>
</organism>
<gene>
    <name evidence="1" type="ORF">L1049_019202</name>
</gene>
<protein>
    <submittedName>
        <fullName evidence="1">Uncharacterized protein</fullName>
    </submittedName>
</protein>